<feature type="DNA-binding region" description="H-T-H motif" evidence="4">
    <location>
        <begin position="47"/>
        <end position="66"/>
    </location>
</feature>
<dbReference type="Gene3D" id="1.10.10.60">
    <property type="entry name" value="Homeodomain-like"/>
    <property type="match status" value="1"/>
</dbReference>
<dbReference type="SUPFAM" id="SSF46689">
    <property type="entry name" value="Homeodomain-like"/>
    <property type="match status" value="1"/>
</dbReference>
<organism evidence="6 7">
    <name type="scientific">Streptomyces carpaticus</name>
    <dbReference type="NCBI Taxonomy" id="285558"/>
    <lineage>
        <taxon>Bacteria</taxon>
        <taxon>Bacillati</taxon>
        <taxon>Actinomycetota</taxon>
        <taxon>Actinomycetes</taxon>
        <taxon>Kitasatosporales</taxon>
        <taxon>Streptomycetaceae</taxon>
        <taxon>Streptomyces</taxon>
    </lineage>
</organism>
<keyword evidence="7" id="KW-1185">Reference proteome</keyword>
<protein>
    <submittedName>
        <fullName evidence="6">TetR/AcrR family transcriptional regulator</fullName>
    </submittedName>
</protein>
<keyword evidence="1" id="KW-0805">Transcription regulation</keyword>
<evidence type="ECO:0000313" key="6">
    <source>
        <dbReference type="EMBL" id="MFB4193757.1"/>
    </source>
</evidence>
<dbReference type="SUPFAM" id="SSF48498">
    <property type="entry name" value="Tetracyclin repressor-like, C-terminal domain"/>
    <property type="match status" value="1"/>
</dbReference>
<evidence type="ECO:0000256" key="4">
    <source>
        <dbReference type="PROSITE-ProRule" id="PRU00335"/>
    </source>
</evidence>
<evidence type="ECO:0000256" key="1">
    <source>
        <dbReference type="ARBA" id="ARBA00023015"/>
    </source>
</evidence>
<accession>A0ABV4ZI16</accession>
<dbReference type="Pfam" id="PF00440">
    <property type="entry name" value="TetR_N"/>
    <property type="match status" value="1"/>
</dbReference>
<sequence length="223" mass="23492">MTVGQGGDPVGDAAHVDGRVERGNATRRLVLRRTMDVASVEGLGGLSIGRIAGELGLSKSGVFALFGSKEELQLATVRAARSVFVRRIVQPALEVPEGLERVLSLCDGYLEYSRGRVFPGGCFFIAVASEFAAREGAVRDAVALAREEWDRLVLDTLAGARAAGDLREDADVTQLAFELVALMDMANTTSALFGDESGYGRAARAVRERLRSAAPGAGAPDPG</sequence>
<dbReference type="EMBL" id="JBHGBT010000003">
    <property type="protein sequence ID" value="MFB4193757.1"/>
    <property type="molecule type" value="Genomic_DNA"/>
</dbReference>
<dbReference type="PROSITE" id="PS50977">
    <property type="entry name" value="HTH_TETR_2"/>
    <property type="match status" value="1"/>
</dbReference>
<dbReference type="PANTHER" id="PTHR47506:SF6">
    <property type="entry name" value="HTH-TYPE TRANSCRIPTIONAL REPRESSOR NEMR"/>
    <property type="match status" value="1"/>
</dbReference>
<gene>
    <name evidence="6" type="ORF">ACE11A_05195</name>
</gene>
<dbReference type="Gene3D" id="1.10.357.10">
    <property type="entry name" value="Tetracycline Repressor, domain 2"/>
    <property type="match status" value="1"/>
</dbReference>
<reference evidence="6 7" key="1">
    <citation type="submission" date="2024-09" db="EMBL/GenBank/DDBJ databases">
        <title>Draft genome sequence of multifaceted antimicrobials producing Streptomyces sp. strain FH1.</title>
        <authorList>
            <person name="Hassan F."/>
            <person name="Ali H."/>
            <person name="Hassan N."/>
            <person name="Nawaz A."/>
        </authorList>
    </citation>
    <scope>NUCLEOTIDE SEQUENCE [LARGE SCALE GENOMIC DNA]</scope>
    <source>
        <strain evidence="6 7">FH1</strain>
    </source>
</reference>
<dbReference type="InterPro" id="IPR009057">
    <property type="entry name" value="Homeodomain-like_sf"/>
</dbReference>
<dbReference type="InterPro" id="IPR011075">
    <property type="entry name" value="TetR_C"/>
</dbReference>
<evidence type="ECO:0000256" key="2">
    <source>
        <dbReference type="ARBA" id="ARBA00023125"/>
    </source>
</evidence>
<dbReference type="Proteomes" id="UP001577267">
    <property type="component" value="Unassembled WGS sequence"/>
</dbReference>
<dbReference type="InterPro" id="IPR001647">
    <property type="entry name" value="HTH_TetR"/>
</dbReference>
<dbReference type="InterPro" id="IPR036271">
    <property type="entry name" value="Tet_transcr_reg_TetR-rel_C_sf"/>
</dbReference>
<keyword evidence="3" id="KW-0804">Transcription</keyword>
<keyword evidence="2 4" id="KW-0238">DNA-binding</keyword>
<dbReference type="Pfam" id="PF16925">
    <property type="entry name" value="TetR_C_13"/>
    <property type="match status" value="1"/>
</dbReference>
<evidence type="ECO:0000256" key="3">
    <source>
        <dbReference type="ARBA" id="ARBA00023163"/>
    </source>
</evidence>
<proteinExistence type="predicted"/>
<dbReference type="RefSeq" id="WP_375061791.1">
    <property type="nucleotide sequence ID" value="NZ_JBHGBT010000003.1"/>
</dbReference>
<name>A0ABV4ZI16_9ACTN</name>
<dbReference type="PANTHER" id="PTHR47506">
    <property type="entry name" value="TRANSCRIPTIONAL REGULATORY PROTEIN"/>
    <property type="match status" value="1"/>
</dbReference>
<evidence type="ECO:0000259" key="5">
    <source>
        <dbReference type="PROSITE" id="PS50977"/>
    </source>
</evidence>
<evidence type="ECO:0000313" key="7">
    <source>
        <dbReference type="Proteomes" id="UP001577267"/>
    </source>
</evidence>
<feature type="domain" description="HTH tetR-type" evidence="5">
    <location>
        <begin position="24"/>
        <end position="84"/>
    </location>
</feature>
<comment type="caution">
    <text evidence="6">The sequence shown here is derived from an EMBL/GenBank/DDBJ whole genome shotgun (WGS) entry which is preliminary data.</text>
</comment>